<evidence type="ECO:0000313" key="3">
    <source>
        <dbReference type="Proteomes" id="UP001487740"/>
    </source>
</evidence>
<sequence>GEVNRYITWPGQACAYKVGEIKIKELRQKAQNALGSLFRLSDFHDVLLGCIGPLKIVEECVASYIEQTNLEIEKGGEEKGEEEESEGRDKDEHESSDPREQGVDSESVASEDAAGGRSSVAGSSMLVLVACWLATLRAAHYRYLPFPSLVTSLHIVTQPLLNPLYITYRTLRLRNVNELTKNWGILSVAMRQVCGGAAHQLLRKTVTAELRRLHHEGVIAQSGEEYGHCVSAPQVGCQRLRRAAVSTLKAAPRR</sequence>
<feature type="region of interest" description="Disordered" evidence="1">
    <location>
        <begin position="72"/>
        <end position="118"/>
    </location>
</feature>
<comment type="caution">
    <text evidence="2">The sequence shown here is derived from an EMBL/GenBank/DDBJ whole genome shotgun (WGS) entry which is preliminary data.</text>
</comment>
<accession>A0AAW0SGM6</accession>
<dbReference type="PANTHER" id="PTHR33361:SF2">
    <property type="entry name" value="DUF885 DOMAIN-CONTAINING PROTEIN"/>
    <property type="match status" value="1"/>
</dbReference>
<dbReference type="InterPro" id="IPR010281">
    <property type="entry name" value="DUF885"/>
</dbReference>
<dbReference type="Pfam" id="PF05960">
    <property type="entry name" value="DUF885"/>
    <property type="match status" value="1"/>
</dbReference>
<feature type="non-terminal residue" evidence="2">
    <location>
        <position position="1"/>
    </location>
</feature>
<dbReference type="PANTHER" id="PTHR33361">
    <property type="entry name" value="GLR0591 PROTEIN"/>
    <property type="match status" value="1"/>
</dbReference>
<dbReference type="EMBL" id="JARAKH010000528">
    <property type="protein sequence ID" value="KAK8374206.1"/>
    <property type="molecule type" value="Genomic_DNA"/>
</dbReference>
<keyword evidence="3" id="KW-1185">Reference proteome</keyword>
<gene>
    <name evidence="2" type="ORF">O3P69_019974</name>
</gene>
<reference evidence="2 3" key="1">
    <citation type="submission" date="2023-03" db="EMBL/GenBank/DDBJ databases">
        <title>High-quality genome of Scylla paramamosain provides insights in environmental adaptation.</title>
        <authorList>
            <person name="Zhang L."/>
        </authorList>
    </citation>
    <scope>NUCLEOTIDE SEQUENCE [LARGE SCALE GENOMIC DNA]</scope>
    <source>
        <strain evidence="2">LZ_2023a</strain>
        <tissue evidence="2">Muscle</tissue>
    </source>
</reference>
<name>A0AAW0SGM6_SCYPA</name>
<evidence type="ECO:0000313" key="2">
    <source>
        <dbReference type="EMBL" id="KAK8374206.1"/>
    </source>
</evidence>
<dbReference type="AlphaFoldDB" id="A0AAW0SGM6"/>
<proteinExistence type="predicted"/>
<feature type="compositionally biased region" description="Basic and acidic residues" evidence="1">
    <location>
        <begin position="87"/>
        <end position="102"/>
    </location>
</feature>
<organism evidence="2 3">
    <name type="scientific">Scylla paramamosain</name>
    <name type="common">Mud crab</name>
    <dbReference type="NCBI Taxonomy" id="85552"/>
    <lineage>
        <taxon>Eukaryota</taxon>
        <taxon>Metazoa</taxon>
        <taxon>Ecdysozoa</taxon>
        <taxon>Arthropoda</taxon>
        <taxon>Crustacea</taxon>
        <taxon>Multicrustacea</taxon>
        <taxon>Malacostraca</taxon>
        <taxon>Eumalacostraca</taxon>
        <taxon>Eucarida</taxon>
        <taxon>Decapoda</taxon>
        <taxon>Pleocyemata</taxon>
        <taxon>Brachyura</taxon>
        <taxon>Eubrachyura</taxon>
        <taxon>Portunoidea</taxon>
        <taxon>Portunidae</taxon>
        <taxon>Portuninae</taxon>
        <taxon>Scylla</taxon>
    </lineage>
</organism>
<protein>
    <submittedName>
        <fullName evidence="2">Uncharacterized protein</fullName>
    </submittedName>
</protein>
<dbReference type="Proteomes" id="UP001487740">
    <property type="component" value="Unassembled WGS sequence"/>
</dbReference>
<evidence type="ECO:0000256" key="1">
    <source>
        <dbReference type="SAM" id="MobiDB-lite"/>
    </source>
</evidence>